<accession>A0ABP9YCC7</accession>
<keyword evidence="2" id="KW-1185">Reference proteome</keyword>
<proteinExistence type="predicted"/>
<dbReference type="Proteomes" id="UP001476247">
    <property type="component" value="Unassembled WGS sequence"/>
</dbReference>
<reference evidence="1 2" key="1">
    <citation type="submission" date="2024-04" db="EMBL/GenBank/DDBJ databases">
        <title>genome sequences of Mucor flavus KT1a and Helicostylum pulchrum KT1b strains isolation_sourced from the surface of a dry-aged beef.</title>
        <authorList>
            <person name="Toyotome T."/>
            <person name="Hosono M."/>
            <person name="Torimaru M."/>
            <person name="Fukuda K."/>
            <person name="Mikami N."/>
        </authorList>
    </citation>
    <scope>NUCLEOTIDE SEQUENCE [LARGE SCALE GENOMIC DNA]</scope>
    <source>
        <strain evidence="1 2">KT1b</strain>
    </source>
</reference>
<organism evidence="1 2">
    <name type="scientific">Helicostylum pulchrum</name>
    <dbReference type="NCBI Taxonomy" id="562976"/>
    <lineage>
        <taxon>Eukaryota</taxon>
        <taxon>Fungi</taxon>
        <taxon>Fungi incertae sedis</taxon>
        <taxon>Mucoromycota</taxon>
        <taxon>Mucoromycotina</taxon>
        <taxon>Mucoromycetes</taxon>
        <taxon>Mucorales</taxon>
        <taxon>Mucorineae</taxon>
        <taxon>Mucoraceae</taxon>
        <taxon>Helicostylum</taxon>
    </lineage>
</organism>
<sequence>MSKLSSGHFVEEVMKEFISNLNYEHPSCLLILDIDDKNWADIFSAEELNEIKITCIEKDTKISLPKEMGDFLDNISNKTNVVETLNYINARVFDSAVDRSLYWLKIALRPAANLFISSLLTITDHSE</sequence>
<protein>
    <submittedName>
        <fullName evidence="1">Uncharacterized protein</fullName>
    </submittedName>
</protein>
<evidence type="ECO:0000313" key="1">
    <source>
        <dbReference type="EMBL" id="GAA5804616.1"/>
    </source>
</evidence>
<name>A0ABP9YCC7_9FUNG</name>
<gene>
    <name evidence="1" type="ORF">HPULCUR_010118</name>
</gene>
<evidence type="ECO:0000313" key="2">
    <source>
        <dbReference type="Proteomes" id="UP001476247"/>
    </source>
</evidence>
<dbReference type="EMBL" id="BAABUJ010000036">
    <property type="protein sequence ID" value="GAA5804616.1"/>
    <property type="molecule type" value="Genomic_DNA"/>
</dbReference>
<comment type="caution">
    <text evidence="1">The sequence shown here is derived from an EMBL/GenBank/DDBJ whole genome shotgun (WGS) entry which is preliminary data.</text>
</comment>